<evidence type="ECO:0000256" key="13">
    <source>
        <dbReference type="SAM" id="Phobius"/>
    </source>
</evidence>
<keyword evidence="8" id="KW-0460">Magnesium</keyword>
<evidence type="ECO:0000256" key="12">
    <source>
        <dbReference type="ARBA" id="ARBA00034269"/>
    </source>
</evidence>
<keyword evidence="4" id="KW-0813">Transport</keyword>
<keyword evidence="11 13" id="KW-0472">Membrane</keyword>
<evidence type="ECO:0000313" key="14">
    <source>
        <dbReference type="EMBL" id="GHF48180.1"/>
    </source>
</evidence>
<dbReference type="SUPFAM" id="SSF143865">
    <property type="entry name" value="CorA soluble domain-like"/>
    <property type="match status" value="1"/>
</dbReference>
<keyword evidence="5" id="KW-1003">Cell membrane</keyword>
<keyword evidence="10" id="KW-0406">Ion transport</keyword>
<dbReference type="GO" id="GO:0015087">
    <property type="term" value="F:cobalt ion transmembrane transporter activity"/>
    <property type="evidence" value="ECO:0007669"/>
    <property type="project" value="TreeGrafter"/>
</dbReference>
<gene>
    <name evidence="14" type="primary">corA</name>
    <name evidence="14" type="ORF">GCM10017056_19650</name>
</gene>
<reference evidence="14" key="1">
    <citation type="journal article" date="2014" name="Int. J. Syst. Evol. Microbiol.">
        <title>Complete genome sequence of Corynebacterium casei LMG S-19264T (=DSM 44701T), isolated from a smear-ripened cheese.</title>
        <authorList>
            <consortium name="US DOE Joint Genome Institute (JGI-PGF)"/>
            <person name="Walter F."/>
            <person name="Albersmeier A."/>
            <person name="Kalinowski J."/>
            <person name="Ruckert C."/>
        </authorList>
    </citation>
    <scope>NUCLEOTIDE SEQUENCE</scope>
    <source>
        <strain evidence="14">KCTC 42650</strain>
    </source>
</reference>
<sequence>MLHAYVPQNGHLLRLDPEEGLERALWIDLYRPMPEQVAAMAALGVAVPTLADMEEIEISNRLYREDDLEVMTVVLPGLSEHKEAMAGPVTFMLSPARLVTVRHHAPRPFETFPDRANRATLSCTSPERVFLGLVEEIVGRLADLMEGIGRSVDQISASVFPSEGPATAEALHGALHRVGRESELLSRIRLGLLTIERMLSYFGQTIDDRGDAHALRAAVKGEMRDIQALGVHADFLSQRIAMATDATLGMINLQQNATVRALSVVAALFLPPTLIASAYGMNFRLMPELDWPWGYPMAIGLMVLSAVLSWLYFKWRRWL</sequence>
<dbReference type="PANTHER" id="PTHR47685:SF1">
    <property type="entry name" value="MAGNESIUM TRANSPORT PROTEIN CORA"/>
    <property type="match status" value="1"/>
</dbReference>
<keyword evidence="6" id="KW-0997">Cell inner membrane</keyword>
<dbReference type="GO" id="GO:0015095">
    <property type="term" value="F:magnesium ion transmembrane transporter activity"/>
    <property type="evidence" value="ECO:0007669"/>
    <property type="project" value="TreeGrafter"/>
</dbReference>
<evidence type="ECO:0000256" key="1">
    <source>
        <dbReference type="ARBA" id="ARBA00004429"/>
    </source>
</evidence>
<comment type="similarity">
    <text evidence="2">Belongs to the CorA metal ion transporter (MIT) (TC 1.A.35) family.</text>
</comment>
<dbReference type="InterPro" id="IPR050829">
    <property type="entry name" value="CorA_MIT"/>
</dbReference>
<comment type="caution">
    <text evidence="14">The sequence shown here is derived from an EMBL/GenBank/DDBJ whole genome shotgun (WGS) entry which is preliminary data.</text>
</comment>
<dbReference type="GO" id="GO:0005886">
    <property type="term" value="C:plasma membrane"/>
    <property type="evidence" value="ECO:0007669"/>
    <property type="project" value="UniProtKB-SubCell"/>
</dbReference>
<evidence type="ECO:0000256" key="4">
    <source>
        <dbReference type="ARBA" id="ARBA00022448"/>
    </source>
</evidence>
<dbReference type="InterPro" id="IPR002523">
    <property type="entry name" value="MgTranspt_CorA/ZnTranspt_ZntB"/>
</dbReference>
<dbReference type="Pfam" id="PF01544">
    <property type="entry name" value="CorA"/>
    <property type="match status" value="1"/>
</dbReference>
<accession>A0A8J3M9D1</accession>
<evidence type="ECO:0000256" key="8">
    <source>
        <dbReference type="ARBA" id="ARBA00022842"/>
    </source>
</evidence>
<dbReference type="RefSeq" id="WP_189679905.1">
    <property type="nucleotide sequence ID" value="NZ_BNCJ01000004.1"/>
</dbReference>
<evidence type="ECO:0000256" key="2">
    <source>
        <dbReference type="ARBA" id="ARBA00009765"/>
    </source>
</evidence>
<dbReference type="FunFam" id="1.20.58.340:FF:000001">
    <property type="entry name" value="Magnesium transport protein CorA"/>
    <property type="match status" value="1"/>
</dbReference>
<dbReference type="SUPFAM" id="SSF144083">
    <property type="entry name" value="Magnesium transport protein CorA, transmembrane region"/>
    <property type="match status" value="1"/>
</dbReference>
<comment type="subcellular location">
    <subcellularLocation>
        <location evidence="1">Cell inner membrane</location>
        <topology evidence="1">Multi-pass membrane protein</topology>
    </subcellularLocation>
</comment>
<evidence type="ECO:0000256" key="9">
    <source>
        <dbReference type="ARBA" id="ARBA00022989"/>
    </source>
</evidence>
<name>A0A8J3M9D1_9RHOB</name>
<evidence type="ECO:0000256" key="11">
    <source>
        <dbReference type="ARBA" id="ARBA00023136"/>
    </source>
</evidence>
<evidence type="ECO:0000313" key="15">
    <source>
        <dbReference type="Proteomes" id="UP000626220"/>
    </source>
</evidence>
<dbReference type="GO" id="GO:0015099">
    <property type="term" value="F:nickel cation transmembrane transporter activity"/>
    <property type="evidence" value="ECO:0007669"/>
    <property type="project" value="TreeGrafter"/>
</dbReference>
<feature type="transmembrane region" description="Helical" evidence="13">
    <location>
        <begin position="293"/>
        <end position="313"/>
    </location>
</feature>
<dbReference type="PANTHER" id="PTHR47685">
    <property type="entry name" value="MAGNESIUM TRANSPORT PROTEIN CORA"/>
    <property type="match status" value="1"/>
</dbReference>
<dbReference type="AlphaFoldDB" id="A0A8J3M9D1"/>
<keyword evidence="9 13" id="KW-1133">Transmembrane helix</keyword>
<dbReference type="InterPro" id="IPR045863">
    <property type="entry name" value="CorA_TM1_TM2"/>
</dbReference>
<keyword evidence="7 13" id="KW-0812">Transmembrane</keyword>
<evidence type="ECO:0000256" key="6">
    <source>
        <dbReference type="ARBA" id="ARBA00022519"/>
    </source>
</evidence>
<evidence type="ECO:0000256" key="10">
    <source>
        <dbReference type="ARBA" id="ARBA00023065"/>
    </source>
</evidence>
<dbReference type="InterPro" id="IPR045861">
    <property type="entry name" value="CorA_cytoplasmic_dom"/>
</dbReference>
<protein>
    <recommendedName>
        <fullName evidence="3">Magnesium transport protein CorA</fullName>
    </recommendedName>
</protein>
<dbReference type="EMBL" id="BNCJ01000004">
    <property type="protein sequence ID" value="GHF48180.1"/>
    <property type="molecule type" value="Genomic_DNA"/>
</dbReference>
<feature type="transmembrane region" description="Helical" evidence="13">
    <location>
        <begin position="259"/>
        <end position="281"/>
    </location>
</feature>
<dbReference type="Gene3D" id="1.20.58.340">
    <property type="entry name" value="Magnesium transport protein CorA, transmembrane region"/>
    <property type="match status" value="1"/>
</dbReference>
<reference evidence="14" key="2">
    <citation type="submission" date="2020-09" db="EMBL/GenBank/DDBJ databases">
        <authorList>
            <person name="Sun Q."/>
            <person name="Kim S."/>
        </authorList>
    </citation>
    <scope>NUCLEOTIDE SEQUENCE</scope>
    <source>
        <strain evidence="14">KCTC 42650</strain>
    </source>
</reference>
<comment type="catalytic activity">
    <reaction evidence="12">
        <text>Mg(2+)(in) = Mg(2+)(out)</text>
        <dbReference type="Rhea" id="RHEA:29827"/>
        <dbReference type="ChEBI" id="CHEBI:18420"/>
    </reaction>
</comment>
<dbReference type="Proteomes" id="UP000626220">
    <property type="component" value="Unassembled WGS sequence"/>
</dbReference>
<evidence type="ECO:0000256" key="3">
    <source>
        <dbReference type="ARBA" id="ARBA00019439"/>
    </source>
</evidence>
<keyword evidence="15" id="KW-1185">Reference proteome</keyword>
<organism evidence="14 15">
    <name type="scientific">Seohaeicola zhoushanensis</name>
    <dbReference type="NCBI Taxonomy" id="1569283"/>
    <lineage>
        <taxon>Bacteria</taxon>
        <taxon>Pseudomonadati</taxon>
        <taxon>Pseudomonadota</taxon>
        <taxon>Alphaproteobacteria</taxon>
        <taxon>Rhodobacterales</taxon>
        <taxon>Roseobacteraceae</taxon>
        <taxon>Seohaeicola</taxon>
    </lineage>
</organism>
<dbReference type="CDD" id="cd12837">
    <property type="entry name" value="EcCorA-like_u1"/>
    <property type="match status" value="1"/>
</dbReference>
<evidence type="ECO:0000256" key="7">
    <source>
        <dbReference type="ARBA" id="ARBA00022692"/>
    </source>
</evidence>
<evidence type="ECO:0000256" key="5">
    <source>
        <dbReference type="ARBA" id="ARBA00022475"/>
    </source>
</evidence>
<proteinExistence type="inferred from homology"/>